<gene>
    <name evidence="4" type="ORF">L596_017560</name>
</gene>
<comment type="caution">
    <text evidence="4">The sequence shown here is derived from an EMBL/GenBank/DDBJ whole genome shotgun (WGS) entry which is preliminary data.</text>
</comment>
<organism evidence="4 5">
    <name type="scientific">Steinernema carpocapsae</name>
    <name type="common">Entomopathogenic nematode</name>
    <dbReference type="NCBI Taxonomy" id="34508"/>
    <lineage>
        <taxon>Eukaryota</taxon>
        <taxon>Metazoa</taxon>
        <taxon>Ecdysozoa</taxon>
        <taxon>Nematoda</taxon>
        <taxon>Chromadorea</taxon>
        <taxon>Rhabditida</taxon>
        <taxon>Tylenchina</taxon>
        <taxon>Panagrolaimomorpha</taxon>
        <taxon>Strongyloidoidea</taxon>
        <taxon>Steinernematidae</taxon>
        <taxon>Steinernema</taxon>
    </lineage>
</organism>
<keyword evidence="3" id="KW-1133">Transmembrane helix</keyword>
<name>A0A4U5N2D1_STECR</name>
<feature type="transmembrane region" description="Helical" evidence="3">
    <location>
        <begin position="234"/>
        <end position="254"/>
    </location>
</feature>
<evidence type="ECO:0000256" key="3">
    <source>
        <dbReference type="SAM" id="Phobius"/>
    </source>
</evidence>
<keyword evidence="5" id="KW-1185">Reference proteome</keyword>
<dbReference type="EMBL" id="AZBU02000005">
    <property type="protein sequence ID" value="TKR76420.1"/>
    <property type="molecule type" value="Genomic_DNA"/>
</dbReference>
<dbReference type="AlphaFoldDB" id="A0A4U5N2D1"/>
<feature type="compositionally biased region" description="Basic and acidic residues" evidence="2">
    <location>
        <begin position="197"/>
        <end position="207"/>
    </location>
</feature>
<feature type="region of interest" description="Disordered" evidence="2">
    <location>
        <begin position="167"/>
        <end position="214"/>
    </location>
</feature>
<keyword evidence="3" id="KW-0472">Membrane</keyword>
<accession>A0A4U5N2D1</accession>
<reference evidence="4 5" key="2">
    <citation type="journal article" date="2019" name="G3 (Bethesda)">
        <title>Hybrid Assembly of the Genome of the Entomopathogenic Nematode Steinernema carpocapsae Identifies the X-Chromosome.</title>
        <authorList>
            <person name="Serra L."/>
            <person name="Macchietto M."/>
            <person name="Macias-Munoz A."/>
            <person name="McGill C.J."/>
            <person name="Rodriguez I.M."/>
            <person name="Rodriguez B."/>
            <person name="Murad R."/>
            <person name="Mortazavi A."/>
        </authorList>
    </citation>
    <scope>NUCLEOTIDE SEQUENCE [LARGE SCALE GENOMIC DNA]</scope>
    <source>
        <strain evidence="4 5">ALL</strain>
    </source>
</reference>
<proteinExistence type="predicted"/>
<feature type="compositionally biased region" description="Low complexity" evidence="2">
    <location>
        <begin position="167"/>
        <end position="177"/>
    </location>
</feature>
<feature type="coiled-coil region" evidence="1">
    <location>
        <begin position="58"/>
        <end position="96"/>
    </location>
</feature>
<evidence type="ECO:0000313" key="4">
    <source>
        <dbReference type="EMBL" id="TKR76420.1"/>
    </source>
</evidence>
<feature type="transmembrane region" description="Helical" evidence="3">
    <location>
        <begin position="28"/>
        <end position="53"/>
    </location>
</feature>
<evidence type="ECO:0000256" key="2">
    <source>
        <dbReference type="SAM" id="MobiDB-lite"/>
    </source>
</evidence>
<evidence type="ECO:0000313" key="5">
    <source>
        <dbReference type="Proteomes" id="UP000298663"/>
    </source>
</evidence>
<keyword evidence="3" id="KW-0812">Transmembrane</keyword>
<evidence type="ECO:0000256" key="1">
    <source>
        <dbReference type="SAM" id="Coils"/>
    </source>
</evidence>
<sequence length="300" mass="34344">MNNGPKASSNSTTPDYDEYGSFVPTMSMIWVTIVFFVLIVGLLISCSAAIVFTRWSYKRRAKRRLQQEREKNRRMEDRLATEQARVKDKMRELNEREFEMKAQQQNLQFLAEMSYLSSMKMPPLHAKNRRPSSCHLHLPSLHLRSTCTSRPNSPTSRRQLRLPSNLLLPTSTTTGSNRGSIAPRAAILTGGGPPKAEIWRRLPEKSAPEPLRGRRISSTQKKALCVRFQPDRRVFFCACCGFACVAFIHLEGYIQSVDDVRRHIFGSDIHDSHVDRANLHRPKDLRPRPLCIPRLRPPPA</sequence>
<keyword evidence="1" id="KW-0175">Coiled coil</keyword>
<dbReference type="Proteomes" id="UP000298663">
    <property type="component" value="Unassembled WGS sequence"/>
</dbReference>
<protein>
    <submittedName>
        <fullName evidence="4">Uncharacterized protein</fullName>
    </submittedName>
</protein>
<dbReference type="OrthoDB" id="5877547at2759"/>
<reference evidence="4 5" key="1">
    <citation type="journal article" date="2015" name="Genome Biol.">
        <title>Comparative genomics of Steinernema reveals deeply conserved gene regulatory networks.</title>
        <authorList>
            <person name="Dillman A.R."/>
            <person name="Macchietto M."/>
            <person name="Porter C.F."/>
            <person name="Rogers A."/>
            <person name="Williams B."/>
            <person name="Antoshechkin I."/>
            <person name="Lee M.M."/>
            <person name="Goodwin Z."/>
            <person name="Lu X."/>
            <person name="Lewis E.E."/>
            <person name="Goodrich-Blair H."/>
            <person name="Stock S.P."/>
            <person name="Adams B.J."/>
            <person name="Sternberg P.W."/>
            <person name="Mortazavi A."/>
        </authorList>
    </citation>
    <scope>NUCLEOTIDE SEQUENCE [LARGE SCALE GENOMIC DNA]</scope>
    <source>
        <strain evidence="4 5">ALL</strain>
    </source>
</reference>